<keyword evidence="2" id="KW-1185">Reference proteome</keyword>
<dbReference type="AlphaFoldDB" id="A0A4R2HQ53"/>
<gene>
    <name evidence="1" type="ORF">EV652_1035</name>
</gene>
<dbReference type="EMBL" id="SLWN01000003">
    <property type="protein sequence ID" value="TCO33006.1"/>
    <property type="molecule type" value="Genomic_DNA"/>
</dbReference>
<name>A0A4R2HQ53_9ACTN</name>
<dbReference type="Proteomes" id="UP000294508">
    <property type="component" value="Unassembled WGS sequence"/>
</dbReference>
<dbReference type="InterPro" id="IPR046037">
    <property type="entry name" value="DUF5995"/>
</dbReference>
<sequence>MTSLQNQSAAERVALIRERLVDYLARYEQAHYPEAVFAYEYLLLTKKLELALAEGEPAFLDPPWVADLATSLAAEYFSTMDAIDRWVASSGDSRQSKVVPNDLPEVVPEPWREVYVASRGSRSYVLEDALFAMMAHISYDLPIALLHMADRMDVSVHIADFHRMNDVLGTAIDGIQDDLASRYSWALADLDLLFTGQDELFSNYGIRLSRGMAWYNFERLTDPLARAAAEESIKRSTGALIKQLREPDDWKLRMALRMARLLIPERRQWPSRPLK</sequence>
<evidence type="ECO:0000313" key="1">
    <source>
        <dbReference type="EMBL" id="TCO33006.1"/>
    </source>
</evidence>
<dbReference type="RefSeq" id="WP_132208516.1">
    <property type="nucleotide sequence ID" value="NZ_SLWN01000003.1"/>
</dbReference>
<dbReference type="OrthoDB" id="5402478at2"/>
<proteinExistence type="predicted"/>
<protein>
    <submittedName>
        <fullName evidence="1">Uncharacterized protein</fullName>
    </submittedName>
</protein>
<dbReference type="Pfam" id="PF19458">
    <property type="entry name" value="DUF5995"/>
    <property type="match status" value="1"/>
</dbReference>
<comment type="caution">
    <text evidence="1">The sequence shown here is derived from an EMBL/GenBank/DDBJ whole genome shotgun (WGS) entry which is preliminary data.</text>
</comment>
<evidence type="ECO:0000313" key="2">
    <source>
        <dbReference type="Proteomes" id="UP000294508"/>
    </source>
</evidence>
<reference evidence="1 2" key="1">
    <citation type="journal article" date="2015" name="Stand. Genomic Sci.">
        <title>Genomic Encyclopedia of Bacterial and Archaeal Type Strains, Phase III: the genomes of soil and plant-associated and newly described type strains.</title>
        <authorList>
            <person name="Whitman W.B."/>
            <person name="Woyke T."/>
            <person name="Klenk H.P."/>
            <person name="Zhou Y."/>
            <person name="Lilburn T.G."/>
            <person name="Beck B.J."/>
            <person name="De Vos P."/>
            <person name="Vandamme P."/>
            <person name="Eisen J.A."/>
            <person name="Garrity G."/>
            <person name="Hugenholtz P."/>
            <person name="Kyrpides N.C."/>
        </authorList>
    </citation>
    <scope>NUCLEOTIDE SEQUENCE [LARGE SCALE GENOMIC DNA]</scope>
    <source>
        <strain evidence="1 2">VKM Ac-2572</strain>
    </source>
</reference>
<accession>A0A4R2HQ53</accession>
<organism evidence="1 2">
    <name type="scientific">Kribbella steppae</name>
    <dbReference type="NCBI Taxonomy" id="2512223"/>
    <lineage>
        <taxon>Bacteria</taxon>
        <taxon>Bacillati</taxon>
        <taxon>Actinomycetota</taxon>
        <taxon>Actinomycetes</taxon>
        <taxon>Propionibacteriales</taxon>
        <taxon>Kribbellaceae</taxon>
        <taxon>Kribbella</taxon>
    </lineage>
</organism>